<evidence type="ECO:0000313" key="2">
    <source>
        <dbReference type="Proteomes" id="UP001205890"/>
    </source>
</evidence>
<sequence>MKQPESRVFAEFVEALAKPIFPKGTPFVAAVRSFVAELDAACQRFAQEQGLPPRG</sequence>
<dbReference type="Proteomes" id="UP001205890">
    <property type="component" value="Unassembled WGS sequence"/>
</dbReference>
<dbReference type="RefSeq" id="WP_254740514.1">
    <property type="nucleotide sequence ID" value="NZ_JANCLU010000006.1"/>
</dbReference>
<keyword evidence="2" id="KW-1185">Reference proteome</keyword>
<name>A0ABT1LCP4_9HYPH</name>
<gene>
    <name evidence="1" type="ORF">NK718_08285</name>
</gene>
<dbReference type="EMBL" id="JANCLU010000006">
    <property type="protein sequence ID" value="MCP8938510.1"/>
    <property type="molecule type" value="Genomic_DNA"/>
</dbReference>
<protein>
    <submittedName>
        <fullName evidence="1">Uncharacterized protein</fullName>
    </submittedName>
</protein>
<proteinExistence type="predicted"/>
<organism evidence="1 2">
    <name type="scientific">Alsobacter ponti</name>
    <dbReference type="NCBI Taxonomy" id="2962936"/>
    <lineage>
        <taxon>Bacteria</taxon>
        <taxon>Pseudomonadati</taxon>
        <taxon>Pseudomonadota</taxon>
        <taxon>Alphaproteobacteria</taxon>
        <taxon>Hyphomicrobiales</taxon>
        <taxon>Alsobacteraceae</taxon>
        <taxon>Alsobacter</taxon>
    </lineage>
</organism>
<comment type="caution">
    <text evidence="1">The sequence shown here is derived from an EMBL/GenBank/DDBJ whole genome shotgun (WGS) entry which is preliminary data.</text>
</comment>
<accession>A0ABT1LCP4</accession>
<reference evidence="1 2" key="1">
    <citation type="submission" date="2022-07" db="EMBL/GenBank/DDBJ databases">
        <authorList>
            <person name="Li W.-J."/>
            <person name="Deng Q.-Q."/>
        </authorList>
    </citation>
    <scope>NUCLEOTIDE SEQUENCE [LARGE SCALE GENOMIC DNA]</scope>
    <source>
        <strain evidence="1 2">SYSU M60028</strain>
    </source>
</reference>
<evidence type="ECO:0000313" key="1">
    <source>
        <dbReference type="EMBL" id="MCP8938510.1"/>
    </source>
</evidence>